<evidence type="ECO:0000313" key="1">
    <source>
        <dbReference type="EMBL" id="KAG5576471.1"/>
    </source>
</evidence>
<evidence type="ECO:0000313" key="2">
    <source>
        <dbReference type="Proteomes" id="UP000824120"/>
    </source>
</evidence>
<dbReference type="EMBL" id="JACXVP010000011">
    <property type="protein sequence ID" value="KAG5576471.1"/>
    <property type="molecule type" value="Genomic_DNA"/>
</dbReference>
<reference evidence="1 2" key="1">
    <citation type="submission" date="2020-09" db="EMBL/GenBank/DDBJ databases">
        <title>De no assembly of potato wild relative species, Solanum commersonii.</title>
        <authorList>
            <person name="Cho K."/>
        </authorList>
    </citation>
    <scope>NUCLEOTIDE SEQUENCE [LARGE SCALE GENOMIC DNA]</scope>
    <source>
        <strain evidence="1">LZ3.2</strain>
        <tissue evidence="1">Leaf</tissue>
    </source>
</reference>
<gene>
    <name evidence="1" type="ORF">H5410_056605</name>
</gene>
<name>A0A9J5WMP0_SOLCO</name>
<sequence length="114" mass="13029">MDLLAIHISNLFLLNFFVDIQQDLSYATVHGSFGDLDFLCHLVLMTSTKFSIKMTSKILMTKRSMDYSTQKVAKLGVYSLWDSFDLENGMIFPSEPIGSIAKVLTDVHEIFWQK</sequence>
<protein>
    <submittedName>
        <fullName evidence="1">Uncharacterized protein</fullName>
    </submittedName>
</protein>
<dbReference type="Proteomes" id="UP000824120">
    <property type="component" value="Chromosome 11"/>
</dbReference>
<keyword evidence="2" id="KW-1185">Reference proteome</keyword>
<dbReference type="AlphaFoldDB" id="A0A9J5WMP0"/>
<comment type="caution">
    <text evidence="1">The sequence shown here is derived from an EMBL/GenBank/DDBJ whole genome shotgun (WGS) entry which is preliminary data.</text>
</comment>
<organism evidence="1 2">
    <name type="scientific">Solanum commersonii</name>
    <name type="common">Commerson's wild potato</name>
    <name type="synonym">Commerson's nightshade</name>
    <dbReference type="NCBI Taxonomy" id="4109"/>
    <lineage>
        <taxon>Eukaryota</taxon>
        <taxon>Viridiplantae</taxon>
        <taxon>Streptophyta</taxon>
        <taxon>Embryophyta</taxon>
        <taxon>Tracheophyta</taxon>
        <taxon>Spermatophyta</taxon>
        <taxon>Magnoliopsida</taxon>
        <taxon>eudicotyledons</taxon>
        <taxon>Gunneridae</taxon>
        <taxon>Pentapetalae</taxon>
        <taxon>asterids</taxon>
        <taxon>lamiids</taxon>
        <taxon>Solanales</taxon>
        <taxon>Solanaceae</taxon>
        <taxon>Solanoideae</taxon>
        <taxon>Solaneae</taxon>
        <taxon>Solanum</taxon>
    </lineage>
</organism>
<accession>A0A9J5WMP0</accession>
<proteinExistence type="predicted"/>